<dbReference type="PATRIC" id="fig|118110.3.peg.88"/>
<comment type="function">
    <text evidence="1 14 15">Catalyzes the sequential NAD-dependent oxidations of L-histidinol to L-histidinaldehyde and then to L-histidine.</text>
</comment>
<keyword evidence="8 14" id="KW-0479">Metal-binding</keyword>
<evidence type="ECO:0000256" key="17">
    <source>
        <dbReference type="PIRSR" id="PIRSR000099-2"/>
    </source>
</evidence>
<dbReference type="NCBIfam" id="TIGR00069">
    <property type="entry name" value="hisD"/>
    <property type="match status" value="1"/>
</dbReference>
<dbReference type="HAMAP" id="MF_01024">
    <property type="entry name" value="HisD"/>
    <property type="match status" value="1"/>
</dbReference>
<evidence type="ECO:0000256" key="7">
    <source>
        <dbReference type="ARBA" id="ARBA00022605"/>
    </source>
</evidence>
<keyword evidence="11 14" id="KW-0520">NAD</keyword>
<keyword evidence="7 14" id="KW-0028">Amino-acid biosynthesis</keyword>
<dbReference type="PANTHER" id="PTHR21256:SF2">
    <property type="entry name" value="HISTIDINE BIOSYNTHESIS TRIFUNCTIONAL PROTEIN"/>
    <property type="match status" value="1"/>
</dbReference>
<evidence type="ECO:0000256" key="19">
    <source>
        <dbReference type="PIRSR" id="PIRSR000099-4"/>
    </source>
</evidence>
<evidence type="ECO:0000256" key="10">
    <source>
        <dbReference type="ARBA" id="ARBA00023002"/>
    </source>
</evidence>
<feature type="binding site" evidence="14 17">
    <location>
        <position position="212"/>
    </location>
    <ligand>
        <name>NAD(+)</name>
        <dbReference type="ChEBI" id="CHEBI:57540"/>
    </ligand>
</feature>
<dbReference type="Proteomes" id="UP000077654">
    <property type="component" value="Chromosome"/>
</dbReference>
<dbReference type="GO" id="GO:0004399">
    <property type="term" value="F:histidinol dehydrogenase activity"/>
    <property type="evidence" value="ECO:0007669"/>
    <property type="project" value="UniProtKB-UniRule"/>
</dbReference>
<evidence type="ECO:0000256" key="2">
    <source>
        <dbReference type="ARBA" id="ARBA00004940"/>
    </source>
</evidence>
<dbReference type="CDD" id="cd06572">
    <property type="entry name" value="Histidinol_dh"/>
    <property type="match status" value="1"/>
</dbReference>
<feature type="binding site" evidence="14 18">
    <location>
        <position position="420"/>
    </location>
    <ligand>
        <name>substrate</name>
    </ligand>
</feature>
<dbReference type="SUPFAM" id="SSF53720">
    <property type="entry name" value="ALDH-like"/>
    <property type="match status" value="1"/>
</dbReference>
<evidence type="ECO:0000256" key="3">
    <source>
        <dbReference type="ARBA" id="ARBA00010178"/>
    </source>
</evidence>
<organism evidence="21 22">
    <name type="scientific">Buchnera aphidicola subsp. Schlechtendalia chinensis</name>
    <dbReference type="NCBI Taxonomy" id="118110"/>
    <lineage>
        <taxon>Bacteria</taxon>
        <taxon>Pseudomonadati</taxon>
        <taxon>Pseudomonadota</taxon>
        <taxon>Gammaproteobacteria</taxon>
        <taxon>Enterobacterales</taxon>
        <taxon>Erwiniaceae</taxon>
        <taxon>Buchnera</taxon>
    </lineage>
</organism>
<feature type="binding site" evidence="14 17">
    <location>
        <position position="189"/>
    </location>
    <ligand>
        <name>NAD(+)</name>
        <dbReference type="ChEBI" id="CHEBI:57540"/>
    </ligand>
</feature>
<feature type="binding site" evidence="14 19">
    <location>
        <position position="361"/>
    </location>
    <ligand>
        <name>Zn(2+)</name>
        <dbReference type="ChEBI" id="CHEBI:29105"/>
    </ligand>
</feature>
<dbReference type="FunFam" id="3.40.50.1980:FF:000002">
    <property type="entry name" value="Histidinol dehydrogenase, chloroplastic"/>
    <property type="match status" value="1"/>
</dbReference>
<proteinExistence type="inferred from homology"/>
<feature type="binding site" evidence="14 18">
    <location>
        <position position="361"/>
    </location>
    <ligand>
        <name>substrate</name>
    </ligand>
</feature>
<comment type="similarity">
    <text evidence="3 14 15 20">Belongs to the histidinol dehydrogenase family.</text>
</comment>
<evidence type="ECO:0000256" key="9">
    <source>
        <dbReference type="ARBA" id="ARBA00022833"/>
    </source>
</evidence>
<evidence type="ECO:0000256" key="8">
    <source>
        <dbReference type="ARBA" id="ARBA00022723"/>
    </source>
</evidence>
<evidence type="ECO:0000256" key="20">
    <source>
        <dbReference type="RuleBase" id="RU004175"/>
    </source>
</evidence>
<dbReference type="GO" id="GO:0005829">
    <property type="term" value="C:cytosol"/>
    <property type="evidence" value="ECO:0007669"/>
    <property type="project" value="TreeGrafter"/>
</dbReference>
<feature type="active site" description="Proton acceptor" evidence="14 16">
    <location>
        <position position="328"/>
    </location>
</feature>
<feature type="binding site" evidence="14 17">
    <location>
        <position position="131"/>
    </location>
    <ligand>
        <name>NAD(+)</name>
        <dbReference type="ChEBI" id="CHEBI:57540"/>
    </ligand>
</feature>
<feature type="active site" description="Proton acceptor" evidence="14 16">
    <location>
        <position position="327"/>
    </location>
</feature>
<dbReference type="InterPro" id="IPR001692">
    <property type="entry name" value="Histidinol_DH_CS"/>
</dbReference>
<dbReference type="GO" id="GO:0008270">
    <property type="term" value="F:zinc ion binding"/>
    <property type="evidence" value="ECO:0007669"/>
    <property type="project" value="UniProtKB-UniRule"/>
</dbReference>
<keyword evidence="9 14" id="KW-0862">Zinc</keyword>
<evidence type="ECO:0000313" key="22">
    <source>
        <dbReference type="Proteomes" id="UP000077654"/>
    </source>
</evidence>
<evidence type="ECO:0000256" key="18">
    <source>
        <dbReference type="PIRSR" id="PIRSR000099-3"/>
    </source>
</evidence>
<feature type="binding site" evidence="14 19">
    <location>
        <position position="260"/>
    </location>
    <ligand>
        <name>Zn(2+)</name>
        <dbReference type="ChEBI" id="CHEBI:29105"/>
    </ligand>
</feature>
<dbReference type="RefSeq" id="WP_075473883.1">
    <property type="nucleotide sequence ID" value="NZ_CP011299.1"/>
</dbReference>
<comment type="catalytic activity">
    <reaction evidence="13 14 15">
        <text>L-histidinol + 2 NAD(+) + H2O = L-histidine + 2 NADH + 3 H(+)</text>
        <dbReference type="Rhea" id="RHEA:20641"/>
        <dbReference type="ChEBI" id="CHEBI:15377"/>
        <dbReference type="ChEBI" id="CHEBI:15378"/>
        <dbReference type="ChEBI" id="CHEBI:57540"/>
        <dbReference type="ChEBI" id="CHEBI:57595"/>
        <dbReference type="ChEBI" id="CHEBI:57699"/>
        <dbReference type="ChEBI" id="CHEBI:57945"/>
        <dbReference type="EC" id="1.1.1.23"/>
    </reaction>
</comment>
<keyword evidence="22" id="KW-1185">Reference proteome</keyword>
<sequence length="437" mass="48912">MHNILEVIYWNKCSYEKKEKILSRPIISNRFLIRNKVKEIISNVKSFGDRALYNYTNVFDNINLKNIRVSEEDIVSSHLHVSKELKLAVEVAFKNIKKFHSKQNVGSFNLKVQDNIYCQQIIRPIESIGLYIPNGSAPLLSTVLMLAIPANIAGCKRIMLCSPPPIMNEILYACKICEIKDVFQIGGAQAIAALGCGTETIPKVNKIFGPGNAYVTEAKLQINQSSYDIGIDILAGPSEVLIIADSKANPEFIASDLLSQSEHDINSQVMLVTYDINLGKSVLKKIREQIKNLSRYEIIMQSLKNSKIIISKDLLECFDISNRYAPEHLMIQCENSQHFLKYVLNAGSIFLGRWSPVAGGDYATGTNHVLPTYGSSNVYSGLSLIDFQKRITVQKLNKKGLQDISSTIISLSKIEQLDAHRNSITIRLSSCLNEIKK</sequence>
<evidence type="ECO:0000256" key="16">
    <source>
        <dbReference type="PIRSR" id="PIRSR000099-1"/>
    </source>
</evidence>
<comment type="subunit">
    <text evidence="4 14">Homodimer.</text>
</comment>
<comment type="pathway">
    <text evidence="2 14 15">Amino-acid biosynthesis; L-histidine biosynthesis; L-histidine from 5-phospho-alpha-D-ribose 1-diphosphate: step 9/9.</text>
</comment>
<reference evidence="21 22" key="1">
    <citation type="submission" date="2015-04" db="EMBL/GenBank/DDBJ databases">
        <title>Buchnera aphidicola assembly.</title>
        <authorList>
            <person name="Zhang Y."/>
        </authorList>
    </citation>
    <scope>NUCLEOTIDE SEQUENCE [LARGE SCALE GENOMIC DNA]</scope>
    <source>
        <strain evidence="21 22">SC</strain>
    </source>
</reference>
<feature type="binding site" evidence="14 18">
    <location>
        <position position="328"/>
    </location>
    <ligand>
        <name>substrate</name>
    </ligand>
</feature>
<dbReference type="PRINTS" id="PR00083">
    <property type="entry name" value="HOLDHDRGNASE"/>
</dbReference>
<evidence type="ECO:0000256" key="4">
    <source>
        <dbReference type="ARBA" id="ARBA00011738"/>
    </source>
</evidence>
<dbReference type="OrthoDB" id="9805269at2"/>
<dbReference type="PANTHER" id="PTHR21256">
    <property type="entry name" value="HISTIDINOL DEHYDROGENASE HDH"/>
    <property type="match status" value="1"/>
</dbReference>
<comment type="cofactor">
    <cofactor evidence="14 19">
        <name>Zn(2+)</name>
        <dbReference type="ChEBI" id="CHEBI:29105"/>
    </cofactor>
    <text evidence="14 19">Binds 1 zinc ion per subunit.</text>
</comment>
<evidence type="ECO:0000256" key="1">
    <source>
        <dbReference type="ARBA" id="ARBA00003850"/>
    </source>
</evidence>
<dbReference type="GO" id="GO:0051287">
    <property type="term" value="F:NAD binding"/>
    <property type="evidence" value="ECO:0007669"/>
    <property type="project" value="InterPro"/>
</dbReference>
<feature type="binding site" evidence="14 19">
    <location>
        <position position="420"/>
    </location>
    <ligand>
        <name>Zn(2+)</name>
        <dbReference type="ChEBI" id="CHEBI:29105"/>
    </ligand>
</feature>
<dbReference type="PROSITE" id="PS00611">
    <property type="entry name" value="HISOL_DEHYDROGENASE"/>
    <property type="match status" value="1"/>
</dbReference>
<dbReference type="UniPathway" id="UPA00031">
    <property type="reaction ID" value="UER00014"/>
</dbReference>
<keyword evidence="12 14" id="KW-0368">Histidine biosynthesis</keyword>
<evidence type="ECO:0000256" key="15">
    <source>
        <dbReference type="PIRNR" id="PIRNR000099"/>
    </source>
</evidence>
<feature type="binding site" evidence="14 19">
    <location>
        <position position="263"/>
    </location>
    <ligand>
        <name>Zn(2+)</name>
        <dbReference type="ChEBI" id="CHEBI:29105"/>
    </ligand>
</feature>
<dbReference type="Gene3D" id="3.40.50.1980">
    <property type="entry name" value="Nitrogenase molybdenum iron protein domain"/>
    <property type="match status" value="2"/>
</dbReference>
<dbReference type="EMBL" id="CP011299">
    <property type="protein sequence ID" value="ANF16908.1"/>
    <property type="molecule type" value="Genomic_DNA"/>
</dbReference>
<name>A0A172WD69_BUCSC</name>
<dbReference type="InterPro" id="IPR016161">
    <property type="entry name" value="Ald_DH/histidinol_DH"/>
</dbReference>
<dbReference type="GO" id="GO:0000105">
    <property type="term" value="P:L-histidine biosynthetic process"/>
    <property type="evidence" value="ECO:0007669"/>
    <property type="project" value="UniProtKB-UniRule"/>
</dbReference>
<evidence type="ECO:0000256" key="14">
    <source>
        <dbReference type="HAMAP-Rule" id="MF_01024"/>
    </source>
</evidence>
<dbReference type="Gene3D" id="1.20.5.1300">
    <property type="match status" value="1"/>
</dbReference>
<dbReference type="EC" id="1.1.1.23" evidence="5 14"/>
<evidence type="ECO:0000256" key="6">
    <source>
        <dbReference type="ARBA" id="ARBA00016531"/>
    </source>
</evidence>
<evidence type="ECO:0000256" key="12">
    <source>
        <dbReference type="ARBA" id="ARBA00023102"/>
    </source>
</evidence>
<dbReference type="PIRSF" id="PIRSF000099">
    <property type="entry name" value="Histidinol_dh"/>
    <property type="match status" value="1"/>
</dbReference>
<gene>
    <name evidence="14 21" type="primary">hisD</name>
    <name evidence="21" type="ORF">XW81_00470</name>
</gene>
<dbReference type="FunFam" id="3.40.50.1980:FF:000001">
    <property type="entry name" value="Histidinol dehydrogenase"/>
    <property type="match status" value="1"/>
</dbReference>
<dbReference type="InterPro" id="IPR022695">
    <property type="entry name" value="Histidinol_DH_monofunct"/>
</dbReference>
<evidence type="ECO:0000256" key="13">
    <source>
        <dbReference type="ARBA" id="ARBA00049489"/>
    </source>
</evidence>
<dbReference type="InterPro" id="IPR012131">
    <property type="entry name" value="Hstdl_DH"/>
</dbReference>
<feature type="binding site" evidence="14 18">
    <location>
        <position position="263"/>
    </location>
    <ligand>
        <name>substrate</name>
    </ligand>
</feature>
<dbReference type="AlphaFoldDB" id="A0A172WD69"/>
<feature type="binding site" evidence="14 18">
    <location>
        <position position="415"/>
    </location>
    <ligand>
        <name>substrate</name>
    </ligand>
</feature>
<evidence type="ECO:0000256" key="5">
    <source>
        <dbReference type="ARBA" id="ARBA00012965"/>
    </source>
</evidence>
<accession>A0A172WD69</accession>
<evidence type="ECO:0000256" key="11">
    <source>
        <dbReference type="ARBA" id="ARBA00023027"/>
    </source>
</evidence>
<keyword evidence="10 14" id="KW-0560">Oxidoreductase</keyword>
<evidence type="ECO:0000313" key="21">
    <source>
        <dbReference type="EMBL" id="ANF16908.1"/>
    </source>
</evidence>
<feature type="binding site" evidence="14 18">
    <location>
        <position position="238"/>
    </location>
    <ligand>
        <name>substrate</name>
    </ligand>
</feature>
<feature type="binding site" evidence="14 18">
    <location>
        <position position="260"/>
    </location>
    <ligand>
        <name>substrate</name>
    </ligand>
</feature>
<protein>
    <recommendedName>
        <fullName evidence="6 14">Histidinol dehydrogenase</fullName>
        <shortName evidence="14 15">HDH</shortName>
        <ecNumber evidence="5 14">1.1.1.23</ecNumber>
    </recommendedName>
</protein>
<dbReference type="Pfam" id="PF00815">
    <property type="entry name" value="Histidinol_dh"/>
    <property type="match status" value="1"/>
</dbReference>